<accession>A0A7I7RY72</accession>
<dbReference type="Gene3D" id="2.30.110.10">
    <property type="entry name" value="Electron Transport, Fmn-binding Protein, Chain A"/>
    <property type="match status" value="1"/>
</dbReference>
<name>A0A7I7RY72_9MYCO</name>
<dbReference type="NCBIfam" id="TIGR00026">
    <property type="entry name" value="hi_GC_TIGR00026"/>
    <property type="match status" value="1"/>
</dbReference>
<proteinExistence type="inferred from homology"/>
<evidence type="ECO:0000313" key="3">
    <source>
        <dbReference type="EMBL" id="BBY48685.1"/>
    </source>
</evidence>
<geneLocation type="plasmid" evidence="4">
    <name>pjcm18538 dna</name>
</geneLocation>
<keyword evidence="4" id="KW-1185">Reference proteome</keyword>
<organism evidence="3 4">
    <name type="scientific">Mycolicibacterium arabiense</name>
    <dbReference type="NCBI Taxonomy" id="1286181"/>
    <lineage>
        <taxon>Bacteria</taxon>
        <taxon>Bacillati</taxon>
        <taxon>Actinomycetota</taxon>
        <taxon>Actinomycetes</taxon>
        <taxon>Mycobacteriales</taxon>
        <taxon>Mycobacteriaceae</taxon>
        <taxon>Mycolicibacterium</taxon>
    </lineage>
</organism>
<sequence>MGIPEVDPTAGSPLLRHGARVTGNKPGRWLARRVAPRVDRQLLRLSKGKLSTAMVTPELLLVSTGAKTGQRRTTPLTYFTDGGRAIVIASNYGSSRHPSWYYNVLAHPRVTISAGGYTGEFLAQEISGSERNRLWGLATTFIPSYAQYERLAGKRTIPVVAFTETP</sequence>
<dbReference type="InterPro" id="IPR012349">
    <property type="entry name" value="Split_barrel_FMN-bd"/>
</dbReference>
<dbReference type="PANTHER" id="PTHR39428:SF1">
    <property type="entry name" value="F420H(2)-DEPENDENT QUINONE REDUCTASE RV1261C"/>
    <property type="match status" value="1"/>
</dbReference>
<dbReference type="AlphaFoldDB" id="A0A7I7RY72"/>
<dbReference type="InterPro" id="IPR004378">
    <property type="entry name" value="F420H2_quin_Rdtase"/>
</dbReference>
<dbReference type="PANTHER" id="PTHR39428">
    <property type="entry name" value="F420H(2)-DEPENDENT QUINONE REDUCTASE RV1261C"/>
    <property type="match status" value="1"/>
</dbReference>
<evidence type="ECO:0000256" key="1">
    <source>
        <dbReference type="ARBA" id="ARBA00008710"/>
    </source>
</evidence>
<gene>
    <name evidence="3" type="ORF">MARA_21530</name>
</gene>
<dbReference type="Pfam" id="PF04075">
    <property type="entry name" value="F420H2_quin_red"/>
    <property type="match status" value="1"/>
</dbReference>
<dbReference type="RefSeq" id="WP_163918434.1">
    <property type="nucleotide sequence ID" value="NZ_AP022593.1"/>
</dbReference>
<evidence type="ECO:0000256" key="2">
    <source>
        <dbReference type="ARBA" id="ARBA00049106"/>
    </source>
</evidence>
<reference evidence="3 4" key="1">
    <citation type="journal article" date="2019" name="Emerg. Microbes Infect.">
        <title>Comprehensive subspecies identification of 175 nontuberculous mycobacteria species based on 7547 genomic profiles.</title>
        <authorList>
            <person name="Matsumoto Y."/>
            <person name="Kinjo T."/>
            <person name="Motooka D."/>
            <person name="Nabeya D."/>
            <person name="Jung N."/>
            <person name="Uechi K."/>
            <person name="Horii T."/>
            <person name="Iida T."/>
            <person name="Fujita J."/>
            <person name="Nakamura S."/>
        </authorList>
    </citation>
    <scope>NUCLEOTIDE SEQUENCE [LARGE SCALE GENOMIC DNA]</scope>
    <source>
        <strain evidence="3 4">JCM 18538</strain>
    </source>
</reference>
<dbReference type="Proteomes" id="UP000467428">
    <property type="component" value="Chromosome"/>
</dbReference>
<evidence type="ECO:0008006" key="5">
    <source>
        <dbReference type="Google" id="ProtNLM"/>
    </source>
</evidence>
<dbReference type="GO" id="GO:0070967">
    <property type="term" value="F:coenzyme F420 binding"/>
    <property type="evidence" value="ECO:0007669"/>
    <property type="project" value="TreeGrafter"/>
</dbReference>
<dbReference type="GO" id="GO:0005886">
    <property type="term" value="C:plasma membrane"/>
    <property type="evidence" value="ECO:0007669"/>
    <property type="project" value="TreeGrafter"/>
</dbReference>
<protein>
    <recommendedName>
        <fullName evidence="5">Nitroreductase</fullName>
    </recommendedName>
</protein>
<comment type="similarity">
    <text evidence="1">Belongs to the F420H(2)-dependent quinone reductase family.</text>
</comment>
<dbReference type="GO" id="GO:0016491">
    <property type="term" value="F:oxidoreductase activity"/>
    <property type="evidence" value="ECO:0007669"/>
    <property type="project" value="InterPro"/>
</dbReference>
<dbReference type="EMBL" id="AP022593">
    <property type="protein sequence ID" value="BBY48685.1"/>
    <property type="molecule type" value="Genomic_DNA"/>
</dbReference>
<dbReference type="KEGG" id="marz:MARA_21530"/>
<comment type="catalytic activity">
    <reaction evidence="2">
        <text>oxidized coenzyme F420-(gamma-L-Glu)(n) + a quinol + H(+) = reduced coenzyme F420-(gamma-L-Glu)(n) + a quinone</text>
        <dbReference type="Rhea" id="RHEA:39663"/>
        <dbReference type="Rhea" id="RHEA-COMP:12939"/>
        <dbReference type="Rhea" id="RHEA-COMP:14378"/>
        <dbReference type="ChEBI" id="CHEBI:15378"/>
        <dbReference type="ChEBI" id="CHEBI:24646"/>
        <dbReference type="ChEBI" id="CHEBI:132124"/>
        <dbReference type="ChEBI" id="CHEBI:133980"/>
        <dbReference type="ChEBI" id="CHEBI:139511"/>
    </reaction>
</comment>
<evidence type="ECO:0000313" key="4">
    <source>
        <dbReference type="Proteomes" id="UP000467428"/>
    </source>
</evidence>